<dbReference type="PROSITE" id="PS00411">
    <property type="entry name" value="KINESIN_MOTOR_1"/>
    <property type="match status" value="1"/>
</dbReference>
<dbReference type="SUPFAM" id="SSF52540">
    <property type="entry name" value="P-loop containing nucleoside triphosphate hydrolases"/>
    <property type="match status" value="1"/>
</dbReference>
<evidence type="ECO:0000256" key="1">
    <source>
        <dbReference type="ARBA" id="ARBA00022741"/>
    </source>
</evidence>
<protein>
    <recommendedName>
        <fullName evidence="4">Kinesin-like protein</fullName>
    </recommendedName>
</protein>
<proteinExistence type="inferred from homology"/>
<keyword evidence="1 3" id="KW-0547">Nucleotide-binding</keyword>
<feature type="compositionally biased region" description="Low complexity" evidence="5">
    <location>
        <begin position="18"/>
        <end position="34"/>
    </location>
</feature>
<dbReference type="InterPro" id="IPR019821">
    <property type="entry name" value="Kinesin_motor_CS"/>
</dbReference>
<dbReference type="PANTHER" id="PTHR47968:SF67">
    <property type="entry name" value="KINESIN MOTOR DOMAIN-CONTAINING PROTEIN"/>
    <property type="match status" value="1"/>
</dbReference>
<name>A0A7S1B0D2_NOCSC</name>
<evidence type="ECO:0000256" key="3">
    <source>
        <dbReference type="PROSITE-ProRule" id="PRU00283"/>
    </source>
</evidence>
<organism evidence="7">
    <name type="scientific">Noctiluca scintillans</name>
    <name type="common">Sea sparkle</name>
    <name type="synonym">Red tide dinoflagellate</name>
    <dbReference type="NCBI Taxonomy" id="2966"/>
    <lineage>
        <taxon>Eukaryota</taxon>
        <taxon>Sar</taxon>
        <taxon>Alveolata</taxon>
        <taxon>Dinophyceae</taxon>
        <taxon>Noctilucales</taxon>
        <taxon>Noctilucaceae</taxon>
        <taxon>Noctiluca</taxon>
    </lineage>
</organism>
<dbReference type="GO" id="GO:0005874">
    <property type="term" value="C:microtubule"/>
    <property type="evidence" value="ECO:0007669"/>
    <property type="project" value="UniProtKB-KW"/>
</dbReference>
<evidence type="ECO:0000256" key="5">
    <source>
        <dbReference type="SAM" id="MobiDB-lite"/>
    </source>
</evidence>
<keyword evidence="3 4" id="KW-0505">Motor protein</keyword>
<evidence type="ECO:0000256" key="4">
    <source>
        <dbReference type="RuleBase" id="RU000394"/>
    </source>
</evidence>
<dbReference type="PRINTS" id="PR00380">
    <property type="entry name" value="KINESINHEAVY"/>
</dbReference>
<dbReference type="InterPro" id="IPR027640">
    <property type="entry name" value="Kinesin-like_fam"/>
</dbReference>
<keyword evidence="4" id="KW-0493">Microtubule</keyword>
<dbReference type="SMART" id="SM00129">
    <property type="entry name" value="KISc"/>
    <property type="match status" value="1"/>
</dbReference>
<dbReference type="PROSITE" id="PS50067">
    <property type="entry name" value="KINESIN_MOTOR_2"/>
    <property type="match status" value="1"/>
</dbReference>
<feature type="binding site" evidence="3">
    <location>
        <begin position="123"/>
        <end position="130"/>
    </location>
    <ligand>
        <name>ATP</name>
        <dbReference type="ChEBI" id="CHEBI:30616"/>
    </ligand>
</feature>
<feature type="region of interest" description="Disordered" evidence="5">
    <location>
        <begin position="1"/>
        <end position="37"/>
    </location>
</feature>
<gene>
    <name evidence="7" type="ORF">NSCI0253_LOCUS44950</name>
</gene>
<dbReference type="InterPro" id="IPR001752">
    <property type="entry name" value="Kinesin_motor_dom"/>
</dbReference>
<dbReference type="CDD" id="cd00106">
    <property type="entry name" value="KISc"/>
    <property type="match status" value="1"/>
</dbReference>
<dbReference type="Gene3D" id="3.40.850.10">
    <property type="entry name" value="Kinesin motor domain"/>
    <property type="match status" value="1"/>
</dbReference>
<accession>A0A7S1B0D2</accession>
<comment type="similarity">
    <text evidence="3 4">Belongs to the TRAFAC class myosin-kinesin ATPase superfamily. Kinesin family.</text>
</comment>
<feature type="compositionally biased region" description="Basic and acidic residues" evidence="5">
    <location>
        <begin position="662"/>
        <end position="690"/>
    </location>
</feature>
<dbReference type="InterPro" id="IPR036961">
    <property type="entry name" value="Kinesin_motor_dom_sf"/>
</dbReference>
<dbReference type="GO" id="GO:0008017">
    <property type="term" value="F:microtubule binding"/>
    <property type="evidence" value="ECO:0007669"/>
    <property type="project" value="InterPro"/>
</dbReference>
<evidence type="ECO:0000259" key="6">
    <source>
        <dbReference type="PROSITE" id="PS50067"/>
    </source>
</evidence>
<feature type="domain" description="Kinesin motor" evidence="6">
    <location>
        <begin position="43"/>
        <end position="373"/>
    </location>
</feature>
<dbReference type="Pfam" id="PF00225">
    <property type="entry name" value="Kinesin"/>
    <property type="match status" value="1"/>
</dbReference>
<dbReference type="PANTHER" id="PTHR47968">
    <property type="entry name" value="CENTROMERE PROTEIN E"/>
    <property type="match status" value="1"/>
</dbReference>
<reference evidence="7" key="1">
    <citation type="submission" date="2021-01" db="EMBL/GenBank/DDBJ databases">
        <authorList>
            <person name="Corre E."/>
            <person name="Pelletier E."/>
            <person name="Niang G."/>
            <person name="Scheremetjew M."/>
            <person name="Finn R."/>
            <person name="Kale V."/>
            <person name="Holt S."/>
            <person name="Cochrane G."/>
            <person name="Meng A."/>
            <person name="Brown T."/>
            <person name="Cohen L."/>
        </authorList>
    </citation>
    <scope>NUCLEOTIDE SEQUENCE</scope>
</reference>
<feature type="region of interest" description="Disordered" evidence="5">
    <location>
        <begin position="604"/>
        <end position="625"/>
    </location>
</feature>
<evidence type="ECO:0000313" key="7">
    <source>
        <dbReference type="EMBL" id="CAD8870593.1"/>
    </source>
</evidence>
<dbReference type="AlphaFoldDB" id="A0A7S1B0D2"/>
<sequence length="781" mass="85699">MDLDVRRHPSGSSESCDGFFASSPASPSRSTAGSFDSQDRQERISVFARVRPHDCVSDKLVLRPTQVEVAVATGRDSFSHPHEFRFAHVFGPDTTQADVFDGIAKKLVIGALDGVNCTIFAYGQTGSGKTYTTCGGRGSFDRGMIPRALCCIFDEIDQRPDIIYTVSMSMIEVYKELGFDLLGKEFGKTMDTWPTVSVSIQNGKVVLVGAKRVPISSQAEGLTQYFIGDAHRMVAETPHNMTSSRSHCVFTIFIEALDQSTHAVRTSKVQIVDLAGSERLKPFESGSQSSKVLMNEAVSINLSLHWLEAVISALNQGQSAGFVPYRNSFLTKVLQDALGGNARAVMVTTINPSELSLQETISSCRFAQRVANVRTKPRVNEESDSQLVIAGLKQENAELQAQLATAEGEPHLSPDELRRRVCAFLEAGPSQDANELVRSRRDMYAAFNIFRELFWVVSRGKPITGEVPRAGSEADAGAGGVPCLPTLLMSQQDEGMGCQLEPGIVPSVVGVGKLHARHGKPQDMADQMRELQLRLEEKDGECRMLKEALEKRSSSPPSLTQSTLPVVCTTKTPQTDNPVMRVPSRVRPVSARLKGARTLSDLEAQCSQTPPGGSTIPERLGGGPELDSFTGWGQAYETLLRLERRASDAWQNEAQQIRSRHTLRDGLDKQDSVHTLHRQRAESSPRRRPEALGQEIQRTKEATRKVQAALDTLRGNLRSAETDHLFSETSAPAEDLKGTRLDDRLDFDLQSKELRGEVEQRCTRALRSISCGGGFATPSQW</sequence>
<dbReference type="EMBL" id="HBFQ01063504">
    <property type="protein sequence ID" value="CAD8870593.1"/>
    <property type="molecule type" value="Transcribed_RNA"/>
</dbReference>
<dbReference type="GO" id="GO:0003777">
    <property type="term" value="F:microtubule motor activity"/>
    <property type="evidence" value="ECO:0007669"/>
    <property type="project" value="InterPro"/>
</dbReference>
<dbReference type="GO" id="GO:0005524">
    <property type="term" value="F:ATP binding"/>
    <property type="evidence" value="ECO:0007669"/>
    <property type="project" value="UniProtKB-UniRule"/>
</dbReference>
<dbReference type="InterPro" id="IPR027417">
    <property type="entry name" value="P-loop_NTPase"/>
</dbReference>
<dbReference type="GO" id="GO:0007018">
    <property type="term" value="P:microtubule-based movement"/>
    <property type="evidence" value="ECO:0007669"/>
    <property type="project" value="InterPro"/>
</dbReference>
<evidence type="ECO:0000256" key="2">
    <source>
        <dbReference type="ARBA" id="ARBA00022840"/>
    </source>
</evidence>
<keyword evidence="2 3" id="KW-0067">ATP-binding</keyword>
<feature type="region of interest" description="Disordered" evidence="5">
    <location>
        <begin position="661"/>
        <end position="702"/>
    </location>
</feature>